<evidence type="ECO:0000256" key="5">
    <source>
        <dbReference type="ARBA" id="ARBA00023180"/>
    </source>
</evidence>
<dbReference type="PANTHER" id="PTHR33869">
    <property type="entry name" value="CLAVATA3/ESR (CLE)-RELATED PROTEIN 3"/>
    <property type="match status" value="1"/>
</dbReference>
<dbReference type="InterPro" id="IPR039616">
    <property type="entry name" value="CLE1-4"/>
</dbReference>
<keyword evidence="5" id="KW-0325">Glycoprotein</keyword>
<dbReference type="GO" id="GO:0005576">
    <property type="term" value="C:extracellular region"/>
    <property type="evidence" value="ECO:0007669"/>
    <property type="project" value="UniProtKB-SubCell"/>
</dbReference>
<feature type="chain" id="PRO_5012578178" evidence="7">
    <location>
        <begin position="25"/>
        <end position="76"/>
    </location>
</feature>
<proteinExistence type="inferred from homology"/>
<reference evidence="9" key="1">
    <citation type="journal article" date="2017" name="Plant J.">
        <title>The pomegranate (Punica granatum L.) genome and the genomics of punicalagin biosynthesis.</title>
        <authorList>
            <person name="Qin G."/>
            <person name="Xu C."/>
            <person name="Ming R."/>
            <person name="Tang H."/>
            <person name="Guyot R."/>
            <person name="Kramer E.M."/>
            <person name="Hu Y."/>
            <person name="Yi X."/>
            <person name="Qi Y."/>
            <person name="Xu X."/>
            <person name="Gao Z."/>
            <person name="Pan H."/>
            <person name="Jian J."/>
            <person name="Tian Y."/>
            <person name="Yue Z."/>
            <person name="Xu Y."/>
        </authorList>
    </citation>
    <scope>NUCLEOTIDE SEQUENCE [LARGE SCALE GENOMIC DNA]</scope>
    <source>
        <strain evidence="9">cv. Dabenzi</strain>
    </source>
</reference>
<evidence type="ECO:0000256" key="7">
    <source>
        <dbReference type="SAM" id="SignalP"/>
    </source>
</evidence>
<organism evidence="8 9">
    <name type="scientific">Punica granatum</name>
    <name type="common">Pomegranate</name>
    <dbReference type="NCBI Taxonomy" id="22663"/>
    <lineage>
        <taxon>Eukaryota</taxon>
        <taxon>Viridiplantae</taxon>
        <taxon>Streptophyta</taxon>
        <taxon>Embryophyta</taxon>
        <taxon>Tracheophyta</taxon>
        <taxon>Spermatophyta</taxon>
        <taxon>Magnoliopsida</taxon>
        <taxon>eudicotyledons</taxon>
        <taxon>Gunneridae</taxon>
        <taxon>Pentapetalae</taxon>
        <taxon>rosids</taxon>
        <taxon>malvids</taxon>
        <taxon>Myrtales</taxon>
        <taxon>Lythraceae</taxon>
        <taxon>Punica</taxon>
    </lineage>
</organism>
<evidence type="ECO:0000313" key="9">
    <source>
        <dbReference type="Proteomes" id="UP000197138"/>
    </source>
</evidence>
<name>A0A218XVF0_PUNGR</name>
<comment type="similarity">
    <text evidence="2">Belongs to the CLV3/ESR signal peptide family.</text>
</comment>
<comment type="caution">
    <text evidence="8">The sequence shown here is derived from an EMBL/GenBank/DDBJ whole genome shotgun (WGS) entry which is preliminary data.</text>
</comment>
<keyword evidence="3" id="KW-0964">Secreted</keyword>
<dbReference type="EMBL" id="MTKT01000790">
    <property type="protein sequence ID" value="OWM88616.1"/>
    <property type="molecule type" value="Genomic_DNA"/>
</dbReference>
<evidence type="ECO:0000256" key="1">
    <source>
        <dbReference type="ARBA" id="ARBA00004239"/>
    </source>
</evidence>
<keyword evidence="6" id="KW-0379">Hydroxylation</keyword>
<evidence type="ECO:0000256" key="6">
    <source>
        <dbReference type="ARBA" id="ARBA00023278"/>
    </source>
</evidence>
<dbReference type="GO" id="GO:0033612">
    <property type="term" value="F:receptor serine/threonine kinase binding"/>
    <property type="evidence" value="ECO:0007669"/>
    <property type="project" value="TreeGrafter"/>
</dbReference>
<accession>A0A218XVF0</accession>
<dbReference type="Proteomes" id="UP000197138">
    <property type="component" value="Unassembled WGS sequence"/>
</dbReference>
<gene>
    <name evidence="8" type="ORF">CDL15_Pgr002383</name>
</gene>
<protein>
    <submittedName>
        <fullName evidence="8">Uncharacterized protein</fullName>
    </submittedName>
</protein>
<evidence type="ECO:0000313" key="8">
    <source>
        <dbReference type="EMBL" id="OWM88616.1"/>
    </source>
</evidence>
<evidence type="ECO:0000256" key="4">
    <source>
        <dbReference type="ARBA" id="ARBA00022729"/>
    </source>
</evidence>
<evidence type="ECO:0000256" key="3">
    <source>
        <dbReference type="ARBA" id="ARBA00022525"/>
    </source>
</evidence>
<feature type="signal peptide" evidence="7">
    <location>
        <begin position="1"/>
        <end position="24"/>
    </location>
</feature>
<keyword evidence="4 7" id="KW-0732">Signal</keyword>
<comment type="subcellular location">
    <subcellularLocation>
        <location evidence="1">Secreted</location>
        <location evidence="1">Extracellular space</location>
    </subcellularLocation>
</comment>
<dbReference type="PANTHER" id="PTHR33869:SF5">
    <property type="entry name" value="CLAVATA3_ESR (CLE)-RELATED PROTEIN 4"/>
    <property type="match status" value="1"/>
</dbReference>
<dbReference type="AlphaFoldDB" id="A0A218XVF0"/>
<sequence length="76" mass="8607">MAIVRFRWSLCILVLLIIISTSSGSRNPYGKNRRAVLLMESAREVISSNIRRQEAMGLSFYQSKRLSPGGPDPHHH</sequence>
<evidence type="ECO:0000256" key="2">
    <source>
        <dbReference type="ARBA" id="ARBA00005416"/>
    </source>
</evidence>